<dbReference type="PANTHER" id="PTHR33939:SF1">
    <property type="entry name" value="DUF4371 DOMAIN-CONTAINING PROTEIN"/>
    <property type="match status" value="1"/>
</dbReference>
<accession>A0AAW1K2Q3</accession>
<keyword evidence="2" id="KW-1185">Reference proteome</keyword>
<dbReference type="EMBL" id="JASPKY010000259">
    <property type="protein sequence ID" value="KAK9712692.1"/>
    <property type="molecule type" value="Genomic_DNA"/>
</dbReference>
<dbReference type="Proteomes" id="UP001458880">
    <property type="component" value="Unassembled WGS sequence"/>
</dbReference>
<evidence type="ECO:0000313" key="2">
    <source>
        <dbReference type="Proteomes" id="UP001458880"/>
    </source>
</evidence>
<name>A0AAW1K2Q3_POPJA</name>
<dbReference type="AlphaFoldDB" id="A0AAW1K2Q3"/>
<reference evidence="1 2" key="1">
    <citation type="journal article" date="2024" name="BMC Genomics">
        <title>De novo assembly and annotation of Popillia japonica's genome with initial clues to its potential as an invasive pest.</title>
        <authorList>
            <person name="Cucini C."/>
            <person name="Boschi S."/>
            <person name="Funari R."/>
            <person name="Cardaioli E."/>
            <person name="Iannotti N."/>
            <person name="Marturano G."/>
            <person name="Paoli F."/>
            <person name="Bruttini M."/>
            <person name="Carapelli A."/>
            <person name="Frati F."/>
            <person name="Nardi F."/>
        </authorList>
    </citation>
    <scope>NUCLEOTIDE SEQUENCE [LARGE SCALE GENOMIC DNA]</scope>
    <source>
        <strain evidence="1">DMR45628</strain>
    </source>
</reference>
<gene>
    <name evidence="1" type="ORF">QE152_g24757</name>
</gene>
<organism evidence="1 2">
    <name type="scientific">Popillia japonica</name>
    <name type="common">Japanese beetle</name>
    <dbReference type="NCBI Taxonomy" id="7064"/>
    <lineage>
        <taxon>Eukaryota</taxon>
        <taxon>Metazoa</taxon>
        <taxon>Ecdysozoa</taxon>
        <taxon>Arthropoda</taxon>
        <taxon>Hexapoda</taxon>
        <taxon>Insecta</taxon>
        <taxon>Pterygota</taxon>
        <taxon>Neoptera</taxon>
        <taxon>Endopterygota</taxon>
        <taxon>Coleoptera</taxon>
        <taxon>Polyphaga</taxon>
        <taxon>Scarabaeiformia</taxon>
        <taxon>Scarabaeidae</taxon>
        <taxon>Rutelinae</taxon>
        <taxon>Popillia</taxon>
    </lineage>
</organism>
<comment type="caution">
    <text evidence="1">The sequence shown here is derived from an EMBL/GenBank/DDBJ whole genome shotgun (WGS) entry which is preliminary data.</text>
</comment>
<sequence length="234" mass="27355">MWRPWNEEREGEINNDNCEPAMDNINSAKKIHLGVQAKQIVLNVYSNLREENAEHVDKDIIKRTSKLTGVCYSTVYNIVKHGIEKRKARSDKGSIRKVPSWEVDIIRRTVYSMYNQGQVATLDSLQRDLMENTEIQASRTTIWRTLKQNGFRFGTLDKRRVIMESTRIQKLRQEYLIEIKNFRDEGRFICYLDETWYDTHDTVNKGWIDNSQECVLDAPPSRGKTKPGTTLTIP</sequence>
<dbReference type="PANTHER" id="PTHR33939">
    <property type="entry name" value="PROTEIN CBG22215"/>
    <property type="match status" value="1"/>
</dbReference>
<proteinExistence type="predicted"/>
<protein>
    <recommendedName>
        <fullName evidence="3">Transposase</fullName>
    </recommendedName>
</protein>
<evidence type="ECO:0008006" key="3">
    <source>
        <dbReference type="Google" id="ProtNLM"/>
    </source>
</evidence>
<evidence type="ECO:0000313" key="1">
    <source>
        <dbReference type="EMBL" id="KAK9712692.1"/>
    </source>
</evidence>